<dbReference type="InterPro" id="IPR002328">
    <property type="entry name" value="ADH_Zn_CS"/>
</dbReference>
<accession>A0A5N5U1X6</accession>
<comment type="caution">
    <text evidence="7">The sequence shown here is derived from an EMBL/GenBank/DDBJ whole genome shotgun (WGS) entry which is preliminary data.</text>
</comment>
<dbReference type="SUPFAM" id="SSF50129">
    <property type="entry name" value="GroES-like"/>
    <property type="match status" value="1"/>
</dbReference>
<dbReference type="InterPro" id="IPR013154">
    <property type="entry name" value="ADH-like_N"/>
</dbReference>
<dbReference type="PANTHER" id="PTHR43401:SF5">
    <property type="entry name" value="ALCOHOL DEHYDROGENASE-RELATED"/>
    <property type="match status" value="1"/>
</dbReference>
<dbReference type="AlphaFoldDB" id="A0A5N5U1X6"/>
<dbReference type="SMART" id="SM00829">
    <property type="entry name" value="PKS_ER"/>
    <property type="match status" value="1"/>
</dbReference>
<reference evidence="10 11" key="1">
    <citation type="submission" date="2019-10" db="EMBL/GenBank/DDBJ databases">
        <title>Unraveling microbial dark matter from salterns through culturing: the case of the genus Halosegnis.</title>
        <authorList>
            <person name="Duran-Viseras A."/>
            <person name="Andrei A.-S."/>
            <person name="Vera-Gargallo B."/>
            <person name="Ghai R."/>
            <person name="Sanchez-Porro C."/>
            <person name="Ventosa A."/>
        </authorList>
    </citation>
    <scope>NUCLEOTIDE SEQUENCE [LARGE SCALE GENOMIC DNA]</scope>
    <source>
        <strain evidence="9 11">F17-44</strain>
        <strain evidence="7 12">F18-79</strain>
        <strain evidence="8 10">F19-13</strain>
    </source>
</reference>
<sequence>MRAVVFDEPGEEMSIEEVPTPECPPDGVVVETEACGVCRSDWHAWQGDWSWVGVESKPGLIFGHEPVGIVQEVGPNVESIEVGDRVTNPFNLADGSCPMCQQGHQNVCEQSVPMGFVDFSKGAFAEEYAVHAADTNVVTLPDDVDPVAVAGLGCRFATAFHGITQRADLGAGDWVAVHGCGGVGLSAVHVADALGANVVAVDLKQDALDKAVELGATHTVKVDEVEDVPREVKGFTPRNRGADVSVDALGIAQTCRNSVRSLSTLGQHLQIGLTTSEEEGEVSLPVDEVVFDEREFLGSYGMPAHEYEDIFRMMDAGTIDPGAIVSETVSLEEVPETIASMGEYDTVGIPVCNEF</sequence>
<dbReference type="GO" id="GO:0008270">
    <property type="term" value="F:zinc ion binding"/>
    <property type="evidence" value="ECO:0007669"/>
    <property type="project" value="InterPro"/>
</dbReference>
<keyword evidence="2 4" id="KW-0862">Zinc</keyword>
<dbReference type="PANTHER" id="PTHR43401">
    <property type="entry name" value="L-THREONINE 3-DEHYDROGENASE"/>
    <property type="match status" value="1"/>
</dbReference>
<protein>
    <submittedName>
        <fullName evidence="7">Alcohol dehydrogenase catalytic domain-containing protein</fullName>
    </submittedName>
</protein>
<dbReference type="GO" id="GO:0051262">
    <property type="term" value="P:protein tetramerization"/>
    <property type="evidence" value="ECO:0007669"/>
    <property type="project" value="UniProtKB-ARBA"/>
</dbReference>
<name>A0A5N5U1X6_9EURY</name>
<dbReference type="Proteomes" id="UP000326302">
    <property type="component" value="Unassembled WGS sequence"/>
</dbReference>
<dbReference type="InterPro" id="IPR011032">
    <property type="entry name" value="GroES-like_sf"/>
</dbReference>
<dbReference type="InterPro" id="IPR013149">
    <property type="entry name" value="ADH-like_C"/>
</dbReference>
<dbReference type="Gene3D" id="3.90.180.10">
    <property type="entry name" value="Medium-chain alcohol dehydrogenases, catalytic domain"/>
    <property type="match status" value="1"/>
</dbReference>
<dbReference type="OrthoDB" id="73567at2157"/>
<evidence type="ECO:0000313" key="9">
    <source>
        <dbReference type="EMBL" id="KAB7517829.1"/>
    </source>
</evidence>
<organism evidence="7 12">
    <name type="scientific">Halosegnis rubeus</name>
    <dbReference type="NCBI Taxonomy" id="2212850"/>
    <lineage>
        <taxon>Archaea</taxon>
        <taxon>Methanobacteriati</taxon>
        <taxon>Methanobacteriota</taxon>
        <taxon>Stenosarchaea group</taxon>
        <taxon>Halobacteria</taxon>
        <taxon>Halobacteriales</taxon>
        <taxon>Natronomonadaceae</taxon>
        <taxon>Halosegnis</taxon>
    </lineage>
</organism>
<keyword evidence="12" id="KW-1185">Reference proteome</keyword>
<keyword evidence="1 4" id="KW-0479">Metal-binding</keyword>
<accession>A0A5N5UGH8</accession>
<evidence type="ECO:0000259" key="6">
    <source>
        <dbReference type="SMART" id="SM00829"/>
    </source>
</evidence>
<dbReference type="PROSITE" id="PS00059">
    <property type="entry name" value="ADH_ZINC"/>
    <property type="match status" value="1"/>
</dbReference>
<dbReference type="GO" id="GO:0044281">
    <property type="term" value="P:small molecule metabolic process"/>
    <property type="evidence" value="ECO:0007669"/>
    <property type="project" value="UniProtKB-ARBA"/>
</dbReference>
<evidence type="ECO:0000256" key="2">
    <source>
        <dbReference type="ARBA" id="ARBA00022833"/>
    </source>
</evidence>
<dbReference type="Pfam" id="PF08240">
    <property type="entry name" value="ADH_N"/>
    <property type="match status" value="1"/>
</dbReference>
<comment type="similarity">
    <text evidence="4">Belongs to the zinc-containing alcohol dehydrogenase family.</text>
</comment>
<dbReference type="SUPFAM" id="SSF51735">
    <property type="entry name" value="NAD(P)-binding Rossmann-fold domains"/>
    <property type="match status" value="1"/>
</dbReference>
<dbReference type="Pfam" id="PF00107">
    <property type="entry name" value="ADH_zinc_N"/>
    <property type="match status" value="1"/>
</dbReference>
<dbReference type="InterPro" id="IPR036291">
    <property type="entry name" value="NAD(P)-bd_dom_sf"/>
</dbReference>
<dbReference type="EMBL" id="QKKZ01000008">
    <property type="protein sequence ID" value="KAB7512546.1"/>
    <property type="molecule type" value="Genomic_DNA"/>
</dbReference>
<evidence type="ECO:0000256" key="1">
    <source>
        <dbReference type="ARBA" id="ARBA00022723"/>
    </source>
</evidence>
<evidence type="ECO:0000313" key="10">
    <source>
        <dbReference type="Proteomes" id="UP000326207"/>
    </source>
</evidence>
<dbReference type="GO" id="GO:0030554">
    <property type="term" value="F:adenyl nucleotide binding"/>
    <property type="evidence" value="ECO:0007669"/>
    <property type="project" value="UniProtKB-ARBA"/>
</dbReference>
<dbReference type="EMBL" id="QMDY01000009">
    <property type="protein sequence ID" value="KAB7514481.1"/>
    <property type="molecule type" value="Genomic_DNA"/>
</dbReference>
<evidence type="ECO:0000313" key="12">
    <source>
        <dbReference type="Proteomes" id="UP000326865"/>
    </source>
</evidence>
<feature type="region of interest" description="Disordered" evidence="5">
    <location>
        <begin position="1"/>
        <end position="22"/>
    </location>
</feature>
<feature type="domain" description="Enoyl reductase (ER)" evidence="6">
    <location>
        <begin position="10"/>
        <end position="349"/>
    </location>
</feature>
<keyword evidence="3" id="KW-0560">Oxidoreductase</keyword>
<evidence type="ECO:0000313" key="8">
    <source>
        <dbReference type="EMBL" id="KAB7514481.1"/>
    </source>
</evidence>
<dbReference type="Proteomes" id="UP000326865">
    <property type="component" value="Unassembled WGS sequence"/>
</dbReference>
<dbReference type="EMBL" id="QJOW01000001">
    <property type="protein sequence ID" value="KAB7517829.1"/>
    <property type="molecule type" value="Genomic_DNA"/>
</dbReference>
<evidence type="ECO:0000313" key="7">
    <source>
        <dbReference type="EMBL" id="KAB7512546.1"/>
    </source>
</evidence>
<proteinExistence type="inferred from homology"/>
<dbReference type="RefSeq" id="WP_152118737.1">
    <property type="nucleotide sequence ID" value="NZ_QJOW01000001.1"/>
</dbReference>
<accession>A0A5N5U9G6</accession>
<dbReference type="CDD" id="cd08260">
    <property type="entry name" value="Zn_ADH6"/>
    <property type="match status" value="1"/>
</dbReference>
<dbReference type="Proteomes" id="UP000326207">
    <property type="component" value="Unassembled WGS sequence"/>
</dbReference>
<comment type="cofactor">
    <cofactor evidence="4">
        <name>Zn(2+)</name>
        <dbReference type="ChEBI" id="CHEBI:29105"/>
    </cofactor>
</comment>
<evidence type="ECO:0000256" key="4">
    <source>
        <dbReference type="RuleBase" id="RU361277"/>
    </source>
</evidence>
<dbReference type="InterPro" id="IPR050129">
    <property type="entry name" value="Zn_alcohol_dh"/>
</dbReference>
<evidence type="ECO:0000256" key="3">
    <source>
        <dbReference type="ARBA" id="ARBA00023002"/>
    </source>
</evidence>
<dbReference type="GO" id="GO:0016616">
    <property type="term" value="F:oxidoreductase activity, acting on the CH-OH group of donors, NAD or NADP as acceptor"/>
    <property type="evidence" value="ECO:0007669"/>
    <property type="project" value="UniProtKB-ARBA"/>
</dbReference>
<gene>
    <name evidence="7" type="ORF">DM867_12445</name>
    <name evidence="9" type="ORF">DMP03_00220</name>
    <name evidence="8" type="ORF">DP108_11950</name>
</gene>
<dbReference type="InterPro" id="IPR020843">
    <property type="entry name" value="ER"/>
</dbReference>
<evidence type="ECO:0000256" key="5">
    <source>
        <dbReference type="SAM" id="MobiDB-lite"/>
    </source>
</evidence>
<evidence type="ECO:0000313" key="11">
    <source>
        <dbReference type="Proteomes" id="UP000326302"/>
    </source>
</evidence>
<dbReference type="GO" id="GO:0043168">
    <property type="term" value="F:anion binding"/>
    <property type="evidence" value="ECO:0007669"/>
    <property type="project" value="UniProtKB-ARBA"/>
</dbReference>